<evidence type="ECO:0000313" key="2">
    <source>
        <dbReference type="EMBL" id="SMB90531.1"/>
    </source>
</evidence>
<feature type="compositionally biased region" description="Pro residues" evidence="1">
    <location>
        <begin position="79"/>
        <end position="90"/>
    </location>
</feature>
<reference evidence="2 3" key="1">
    <citation type="submission" date="2017-04" db="EMBL/GenBank/DDBJ databases">
        <authorList>
            <person name="Afonso C.L."/>
            <person name="Miller P.J."/>
            <person name="Scott M.A."/>
            <person name="Spackman E."/>
            <person name="Goraichik I."/>
            <person name="Dimitrov K.M."/>
            <person name="Suarez D.L."/>
            <person name="Swayne D.E."/>
        </authorList>
    </citation>
    <scope>NUCLEOTIDE SEQUENCE [LARGE SCALE GENOMIC DNA]</scope>
    <source>
        <strain evidence="2 3">KR-140</strain>
    </source>
</reference>
<evidence type="ECO:0000256" key="1">
    <source>
        <dbReference type="SAM" id="MobiDB-lite"/>
    </source>
</evidence>
<keyword evidence="3" id="KW-1185">Reference proteome</keyword>
<proteinExistence type="predicted"/>
<feature type="region of interest" description="Disordered" evidence="1">
    <location>
        <begin position="68"/>
        <end position="90"/>
    </location>
</feature>
<dbReference type="Proteomes" id="UP000192582">
    <property type="component" value="Unassembled WGS sequence"/>
</dbReference>
<dbReference type="AlphaFoldDB" id="A0A1W1VBU9"/>
<accession>A0A1W1VBU9</accession>
<dbReference type="EMBL" id="FWWU01000009">
    <property type="protein sequence ID" value="SMB90531.1"/>
    <property type="molecule type" value="Genomic_DNA"/>
</dbReference>
<protein>
    <submittedName>
        <fullName evidence="2">Uncharacterized protein</fullName>
    </submittedName>
</protein>
<name>A0A1W1VBU9_9DEIO</name>
<sequence>MLFTLRLLALARRPVHFPVYGTQGRLFLNLGLIRFPDHLFGLRCGAALHVRSGWPVTSLRMNRNPHDVVRQRFPGKPGGKPPLRSPASPL</sequence>
<evidence type="ECO:0000313" key="3">
    <source>
        <dbReference type="Proteomes" id="UP000192582"/>
    </source>
</evidence>
<organism evidence="2 3">
    <name type="scientific">Deinococcus hopiensis KR-140</name>
    <dbReference type="NCBI Taxonomy" id="695939"/>
    <lineage>
        <taxon>Bacteria</taxon>
        <taxon>Thermotogati</taxon>
        <taxon>Deinococcota</taxon>
        <taxon>Deinococci</taxon>
        <taxon>Deinococcales</taxon>
        <taxon>Deinococcaceae</taxon>
        <taxon>Deinococcus</taxon>
    </lineage>
</organism>
<gene>
    <name evidence="2" type="ORF">SAMN00790413_00807</name>
</gene>